<dbReference type="EMBL" id="UINC01133601">
    <property type="protein sequence ID" value="SVD16625.1"/>
    <property type="molecule type" value="Genomic_DNA"/>
</dbReference>
<dbReference type="Pfam" id="PF19045">
    <property type="entry name" value="Ligase_CoA_2"/>
    <property type="match status" value="1"/>
</dbReference>
<evidence type="ECO:0000313" key="3">
    <source>
        <dbReference type="EMBL" id="SVD16625.1"/>
    </source>
</evidence>
<dbReference type="Pfam" id="PF13607">
    <property type="entry name" value="Succ_CoA_lig"/>
    <property type="match status" value="1"/>
</dbReference>
<evidence type="ECO:0000259" key="2">
    <source>
        <dbReference type="Pfam" id="PF19045"/>
    </source>
</evidence>
<organism evidence="3">
    <name type="scientific">marine metagenome</name>
    <dbReference type="NCBI Taxonomy" id="408172"/>
    <lineage>
        <taxon>unclassified sequences</taxon>
        <taxon>metagenomes</taxon>
        <taxon>ecological metagenomes</taxon>
    </lineage>
</organism>
<proteinExistence type="predicted"/>
<feature type="domain" description="Ligase-CoA" evidence="2">
    <location>
        <begin position="98"/>
        <end position="176"/>
    </location>
</feature>
<feature type="domain" description="Succinyl-CoA synthetase-like flavodoxin" evidence="1">
    <location>
        <begin position="1"/>
        <end position="87"/>
    </location>
</feature>
<dbReference type="InterPro" id="IPR032875">
    <property type="entry name" value="Succ_CoA_lig_flav_dom"/>
</dbReference>
<dbReference type="InterPro" id="IPR043938">
    <property type="entry name" value="Ligase_CoA_dom"/>
</dbReference>
<gene>
    <name evidence="3" type="ORF">METZ01_LOCUS369479</name>
</gene>
<dbReference type="SUPFAM" id="SSF52210">
    <property type="entry name" value="Succinyl-CoA synthetase domains"/>
    <property type="match status" value="2"/>
</dbReference>
<dbReference type="PANTHER" id="PTHR42793:SF1">
    <property type="entry name" value="PEPTIDYL-LYSINE N-ACETYLTRANSFERASE PATZ"/>
    <property type="match status" value="1"/>
</dbReference>
<dbReference type="GO" id="GO:0043758">
    <property type="term" value="F:acetate-CoA ligase (ADP-forming) activity"/>
    <property type="evidence" value="ECO:0007669"/>
    <property type="project" value="InterPro"/>
</dbReference>
<protein>
    <recommendedName>
        <fullName evidence="4">Succinyl-CoA synthetase-like flavodoxin domain-containing protein</fullName>
    </recommendedName>
</protein>
<dbReference type="InterPro" id="IPR016102">
    <property type="entry name" value="Succinyl-CoA_synth-like"/>
</dbReference>
<dbReference type="AlphaFoldDB" id="A0A382T4E3"/>
<feature type="non-terminal residue" evidence="3">
    <location>
        <position position="1"/>
    </location>
</feature>
<name>A0A382T4E3_9ZZZZ</name>
<reference evidence="3" key="1">
    <citation type="submission" date="2018-05" db="EMBL/GenBank/DDBJ databases">
        <authorList>
            <person name="Lanie J.A."/>
            <person name="Ng W.-L."/>
            <person name="Kazmierczak K.M."/>
            <person name="Andrzejewski T.M."/>
            <person name="Davidsen T.M."/>
            <person name="Wayne K.J."/>
            <person name="Tettelin H."/>
            <person name="Glass J.I."/>
            <person name="Rusch D."/>
            <person name="Podicherti R."/>
            <person name="Tsui H.-C.T."/>
            <person name="Winkler M.E."/>
        </authorList>
    </citation>
    <scope>NUCLEOTIDE SEQUENCE</scope>
</reference>
<evidence type="ECO:0000259" key="1">
    <source>
        <dbReference type="Pfam" id="PF13607"/>
    </source>
</evidence>
<sequence>DPATDVALCYLEGLEKGRDFFERVKEITKKMPVVLVKGGTTAGGQRAAASHTGSLARDSKIFEGMARQAGITRAPNIESAFEIAATFATQPLPDGPRVLVLTTAGGWGVVTADAISQSSDLVLTPLPRDLEETINELLPPRWSKNNPIDLAGGETRDTIPELLSTASKHPEIDSIIQLGLGIQGNTANLVKNGKFYPEHGLERIVNFHERQEKRYAEASVEASLASGKPILVASELATTQPNNPMVRNIRDSNRLCYASADRAVSALNHLVRYSSWRNQSN</sequence>
<dbReference type="Gene3D" id="3.40.50.261">
    <property type="entry name" value="Succinyl-CoA synthetase domains"/>
    <property type="match status" value="2"/>
</dbReference>
<accession>A0A382T4E3</accession>
<evidence type="ECO:0008006" key="4">
    <source>
        <dbReference type="Google" id="ProtNLM"/>
    </source>
</evidence>
<dbReference type="PANTHER" id="PTHR42793">
    <property type="entry name" value="COA BINDING DOMAIN CONTAINING PROTEIN"/>
    <property type="match status" value="1"/>
</dbReference>